<feature type="transmembrane region" description="Helical" evidence="1">
    <location>
        <begin position="62"/>
        <end position="83"/>
    </location>
</feature>
<comment type="caution">
    <text evidence="2">The sequence shown here is derived from an EMBL/GenBank/DDBJ whole genome shotgun (WGS) entry which is preliminary data.</text>
</comment>
<reference evidence="2" key="1">
    <citation type="journal article" date="2012" name="Science">
        <title>Fermentation, hydrogen, and sulfur metabolism in multiple uncultivated bacterial phyla.</title>
        <authorList>
            <person name="Wrighton K.C."/>
            <person name="Thomas B.C."/>
            <person name="Sharon I."/>
            <person name="Miller C.S."/>
            <person name="Castelle C.J."/>
            <person name="VerBerkmoes N.C."/>
            <person name="Wilkins M.J."/>
            <person name="Hettich R.L."/>
            <person name="Lipton M.S."/>
            <person name="Williams K.H."/>
            <person name="Long P.E."/>
            <person name="Banfield J.F."/>
        </authorList>
    </citation>
    <scope>NUCLEOTIDE SEQUENCE [LARGE SCALE GENOMIC DNA]</scope>
</reference>
<feature type="transmembrane region" description="Helical" evidence="1">
    <location>
        <begin position="30"/>
        <end position="50"/>
    </location>
</feature>
<name>K2BUC9_9BACT</name>
<sequence>MSIKDKILGKIKKEEVKPTSSSYFITKKYLQIWALIFLLFVGILLTMLFMSDFGENMRFFNLRYFHFPLLWILIIFWIWFFTFKDFQNTGKGYKYPVFGIIWVIIAIFIFVGFLGYRFGIGHNMNDYMGSHMRWYKDFTLGQQMWQNPSEWRMWGIIEEIKNDKIIISNIRWDKFSVTLSWSANSGDLNIWDRIRIIWQKTGTWEFQATEIINSAGMWGGMMWWRWGRWMMNWR</sequence>
<evidence type="ECO:0000313" key="2">
    <source>
        <dbReference type="EMBL" id="EKD65849.1"/>
    </source>
</evidence>
<dbReference type="AlphaFoldDB" id="K2BUC9"/>
<evidence type="ECO:0000256" key="1">
    <source>
        <dbReference type="SAM" id="Phobius"/>
    </source>
</evidence>
<gene>
    <name evidence="2" type="ORF">ACD_49C00079G0013</name>
</gene>
<protein>
    <submittedName>
        <fullName evidence="2">Uncharacterized protein</fullName>
    </submittedName>
</protein>
<keyword evidence="1" id="KW-0472">Membrane</keyword>
<organism evidence="2">
    <name type="scientific">uncultured bacterium</name>
    <name type="common">gcode 4</name>
    <dbReference type="NCBI Taxonomy" id="1234023"/>
    <lineage>
        <taxon>Bacteria</taxon>
        <taxon>environmental samples</taxon>
    </lineage>
</organism>
<accession>K2BUC9</accession>
<keyword evidence="1" id="KW-1133">Transmembrane helix</keyword>
<dbReference type="EMBL" id="AMFJ01021665">
    <property type="protein sequence ID" value="EKD65849.1"/>
    <property type="molecule type" value="Genomic_DNA"/>
</dbReference>
<feature type="transmembrane region" description="Helical" evidence="1">
    <location>
        <begin position="95"/>
        <end position="116"/>
    </location>
</feature>
<proteinExistence type="predicted"/>
<keyword evidence="1" id="KW-0812">Transmembrane</keyword>